<dbReference type="GO" id="GO:0003871">
    <property type="term" value="F:5-methyltetrahydropteroyltriglutamate-homocysteine S-methyltransferase activity"/>
    <property type="evidence" value="ECO:0007669"/>
    <property type="project" value="UniProtKB-EC"/>
</dbReference>
<protein>
    <recommendedName>
        <fullName evidence="10">5-methyltetrahydropteroyltriglutamate--homocysteine methyltransferase</fullName>
        <ecNumber evidence="10">2.1.1.14</ecNumber>
    </recommendedName>
    <alternativeName>
        <fullName evidence="10">Cobalamin-independent methionine synthase</fullName>
    </alternativeName>
    <alternativeName>
        <fullName evidence="10">Methionine synthase, vitamin-B12 independent isozyme</fullName>
    </alternativeName>
</protein>
<dbReference type="InterPro" id="IPR002629">
    <property type="entry name" value="Met_Synth_C/arc"/>
</dbReference>
<comment type="function">
    <text evidence="1 10">Catalyzes the transfer of a methyl group from 5-methyltetrahydrofolate to homocysteine resulting in methionine formation.</text>
</comment>
<comment type="pathway">
    <text evidence="2 10">Amino-acid biosynthesis; L-methionine biosynthesis via de novo pathway; L-methionine from L-homocysteine (MetE route): step 1/1.</text>
</comment>
<keyword evidence="7 10" id="KW-0479">Metal-binding</keyword>
<feature type="binding site" evidence="10">
    <location>
        <position position="581"/>
    </location>
    <ligand>
        <name>5-methyltetrahydropteroyltri-L-glutamate</name>
        <dbReference type="ChEBI" id="CHEBI:58207"/>
    </ligand>
</feature>
<organism evidence="13 14">
    <name type="scientific">Paeniroseomonas aquatica</name>
    <dbReference type="NCBI Taxonomy" id="373043"/>
    <lineage>
        <taxon>Bacteria</taxon>
        <taxon>Pseudomonadati</taxon>
        <taxon>Pseudomonadota</taxon>
        <taxon>Alphaproteobacteria</taxon>
        <taxon>Acetobacterales</taxon>
        <taxon>Acetobacteraceae</taxon>
        <taxon>Paeniroseomonas</taxon>
    </lineage>
</organism>
<feature type="binding site" evidence="10">
    <location>
        <position position="625"/>
    </location>
    <ligand>
        <name>5-methyltetrahydropteroyltri-L-glutamate</name>
        <dbReference type="ChEBI" id="CHEBI:58207"/>
    </ligand>
</feature>
<evidence type="ECO:0000256" key="9">
    <source>
        <dbReference type="ARBA" id="ARBA00023167"/>
    </source>
</evidence>
<keyword evidence="14" id="KW-1185">Reference proteome</keyword>
<evidence type="ECO:0000256" key="8">
    <source>
        <dbReference type="ARBA" id="ARBA00022833"/>
    </source>
</evidence>
<evidence type="ECO:0000256" key="1">
    <source>
        <dbReference type="ARBA" id="ARBA00002777"/>
    </source>
</evidence>
<evidence type="ECO:0000313" key="14">
    <source>
        <dbReference type="Proteomes" id="UP001529369"/>
    </source>
</evidence>
<feature type="binding site" evidence="10">
    <location>
        <begin position="17"/>
        <end position="20"/>
    </location>
    <ligand>
        <name>5-methyltetrahydropteroyltri-L-glutamate</name>
        <dbReference type="ChEBI" id="CHEBI:58207"/>
    </ligand>
</feature>
<keyword evidence="4 10" id="KW-0489">Methyltransferase</keyword>
<keyword evidence="9 10" id="KW-0486">Methionine biosynthesis</keyword>
<evidence type="ECO:0000256" key="10">
    <source>
        <dbReference type="HAMAP-Rule" id="MF_00172"/>
    </source>
</evidence>
<keyword evidence="5 10" id="KW-0028">Amino-acid biosynthesis</keyword>
<evidence type="ECO:0000259" key="11">
    <source>
        <dbReference type="Pfam" id="PF01717"/>
    </source>
</evidence>
<dbReference type="Pfam" id="PF01717">
    <property type="entry name" value="Meth_synt_2"/>
    <property type="match status" value="1"/>
</dbReference>
<evidence type="ECO:0000256" key="3">
    <source>
        <dbReference type="ARBA" id="ARBA00009553"/>
    </source>
</evidence>
<evidence type="ECO:0000313" key="13">
    <source>
        <dbReference type="EMBL" id="MDN3565978.1"/>
    </source>
</evidence>
<evidence type="ECO:0000256" key="6">
    <source>
        <dbReference type="ARBA" id="ARBA00022679"/>
    </source>
</evidence>
<dbReference type="InterPro" id="IPR006276">
    <property type="entry name" value="Cobalamin-indep_Met_synthase"/>
</dbReference>
<dbReference type="EMBL" id="JAUFPN010000153">
    <property type="protein sequence ID" value="MDN3565978.1"/>
    <property type="molecule type" value="Genomic_DNA"/>
</dbReference>
<feature type="binding site" evidence="10">
    <location>
        <position position="619"/>
    </location>
    <ligand>
        <name>L-methionine</name>
        <dbReference type="ChEBI" id="CHEBI:57844"/>
    </ligand>
</feature>
<dbReference type="CDD" id="cd03312">
    <property type="entry name" value="CIMS_N_terminal_like"/>
    <property type="match status" value="1"/>
</dbReference>
<comment type="similarity">
    <text evidence="3 10">Belongs to the vitamin-B12 independent methionine synthase family.</text>
</comment>
<dbReference type="CDD" id="cd03311">
    <property type="entry name" value="CIMS_C_terminal_like"/>
    <property type="match status" value="1"/>
</dbReference>
<feature type="domain" description="Cobalamin-independent methionine synthase MetE C-terminal/archaeal" evidence="11">
    <location>
        <begin position="446"/>
        <end position="768"/>
    </location>
</feature>
<feature type="binding site" evidence="10">
    <location>
        <position position="504"/>
    </location>
    <ligand>
        <name>L-homocysteine</name>
        <dbReference type="ChEBI" id="CHEBI:58199"/>
    </ligand>
</feature>
<dbReference type="NCBIfam" id="NF003556">
    <property type="entry name" value="PRK05222.1"/>
    <property type="match status" value="1"/>
</dbReference>
<proteinExistence type="inferred from homology"/>
<keyword evidence="6 10" id="KW-0808">Transferase</keyword>
<dbReference type="RefSeq" id="WP_290317854.1">
    <property type="nucleotide sequence ID" value="NZ_JAUFPN010000153.1"/>
</dbReference>
<evidence type="ECO:0000256" key="4">
    <source>
        <dbReference type="ARBA" id="ARBA00022603"/>
    </source>
</evidence>
<dbReference type="HAMAP" id="MF_00172">
    <property type="entry name" value="Meth_synth"/>
    <property type="match status" value="1"/>
</dbReference>
<dbReference type="Proteomes" id="UP001529369">
    <property type="component" value="Unassembled WGS sequence"/>
</dbReference>
<evidence type="ECO:0000259" key="12">
    <source>
        <dbReference type="Pfam" id="PF08267"/>
    </source>
</evidence>
<accession>A0ABT8A8Y0</accession>
<dbReference type="EC" id="2.1.1.14" evidence="10"/>
<evidence type="ECO:0000256" key="7">
    <source>
        <dbReference type="ARBA" id="ARBA00022723"/>
    </source>
</evidence>
<feature type="binding site" evidence="10">
    <location>
        <position position="619"/>
    </location>
    <ligand>
        <name>L-homocysteine</name>
        <dbReference type="ChEBI" id="CHEBI:58199"/>
    </ligand>
</feature>
<feature type="binding site" evidence="10">
    <location>
        <position position="685"/>
    </location>
    <ligand>
        <name>Zn(2+)</name>
        <dbReference type="ChEBI" id="CHEBI:29105"/>
        <note>catalytic</note>
    </ligand>
</feature>
<feature type="binding site" evidence="10">
    <location>
        <begin position="451"/>
        <end position="453"/>
    </location>
    <ligand>
        <name>L-methionine</name>
        <dbReference type="ChEBI" id="CHEBI:57844"/>
    </ligand>
</feature>
<dbReference type="PANTHER" id="PTHR30519">
    <property type="entry name" value="5-METHYLTETRAHYDROPTEROYLTRIGLUTAMATE--HOMOCYSTEINE METHYLTRANSFERASE"/>
    <property type="match status" value="1"/>
</dbReference>
<feature type="active site" description="Proton donor" evidence="10">
    <location>
        <position position="714"/>
    </location>
</feature>
<feature type="binding site" evidence="10">
    <location>
        <position position="746"/>
    </location>
    <ligand>
        <name>Zn(2+)</name>
        <dbReference type="ChEBI" id="CHEBI:29105"/>
        <note>catalytic</note>
    </ligand>
</feature>
<name>A0ABT8A8Y0_9PROT</name>
<feature type="binding site" evidence="10">
    <location>
        <begin position="451"/>
        <end position="453"/>
    </location>
    <ligand>
        <name>L-homocysteine</name>
        <dbReference type="ChEBI" id="CHEBI:58199"/>
    </ligand>
</feature>
<comment type="catalytic activity">
    <reaction evidence="10">
        <text>5-methyltetrahydropteroyltri-L-glutamate + L-homocysteine = tetrahydropteroyltri-L-glutamate + L-methionine</text>
        <dbReference type="Rhea" id="RHEA:21196"/>
        <dbReference type="ChEBI" id="CHEBI:57844"/>
        <dbReference type="ChEBI" id="CHEBI:58140"/>
        <dbReference type="ChEBI" id="CHEBI:58199"/>
        <dbReference type="ChEBI" id="CHEBI:58207"/>
        <dbReference type="EC" id="2.1.1.14"/>
    </reaction>
</comment>
<feature type="binding site" evidence="10">
    <location>
        <position position="663"/>
    </location>
    <ligand>
        <name>Zn(2+)</name>
        <dbReference type="ChEBI" id="CHEBI:29105"/>
        <note>catalytic</note>
    </ligand>
</feature>
<dbReference type="SUPFAM" id="SSF51726">
    <property type="entry name" value="UROD/MetE-like"/>
    <property type="match status" value="2"/>
</dbReference>
<evidence type="ECO:0000256" key="2">
    <source>
        <dbReference type="ARBA" id="ARBA00004681"/>
    </source>
</evidence>
<feature type="binding site" evidence="10">
    <location>
        <position position="661"/>
    </location>
    <ligand>
        <name>Zn(2+)</name>
        <dbReference type="ChEBI" id="CHEBI:29105"/>
        <note>catalytic</note>
    </ligand>
</feature>
<dbReference type="InterPro" id="IPR013215">
    <property type="entry name" value="Cbl-indep_Met_Synth_N"/>
</dbReference>
<dbReference type="GO" id="GO:0032259">
    <property type="term" value="P:methylation"/>
    <property type="evidence" value="ECO:0007669"/>
    <property type="project" value="UniProtKB-KW"/>
</dbReference>
<comment type="cofactor">
    <cofactor evidence="10">
        <name>Zn(2+)</name>
        <dbReference type="ChEBI" id="CHEBI:29105"/>
    </cofactor>
    <text evidence="10">Binds 1 zinc ion per subunit.</text>
</comment>
<feature type="binding site" evidence="10">
    <location>
        <position position="130"/>
    </location>
    <ligand>
        <name>5-methyltetrahydropteroyltri-L-glutamate</name>
        <dbReference type="ChEBI" id="CHEBI:58207"/>
    </ligand>
</feature>
<dbReference type="Gene3D" id="3.20.20.210">
    <property type="match status" value="2"/>
</dbReference>
<feature type="binding site" evidence="10">
    <location>
        <begin position="535"/>
        <end position="536"/>
    </location>
    <ligand>
        <name>5-methyltetrahydropteroyltri-L-glutamate</name>
        <dbReference type="ChEBI" id="CHEBI:58207"/>
    </ligand>
</feature>
<keyword evidence="10" id="KW-0677">Repeat</keyword>
<sequence>MTVTVATLGFPRIGPRRELKVALERFWSGKSDRAALLSTAAELRARTWARQAGLGVDHVPSNDFSLYDHVLDTSAMVGAVPAIYGWQGGPVGLDTYFAMARGAQGEAEHADCGHGCHHKAVDVPAAEMTKWFDTNYHYLVPEFSSGQAFALSSTKVVDEYLEAKAQGIATRPVLLGPVTFLKLGKSHTEGLHRRELLRALLPVYAEVLGRLAAAGAGWVQIDEPCLVLDLTAEDHALLAEAYAALAKAAPGIRLMLTTYFGALGDNLDAALALPVAGLHLDLIRAPAQLETVLARARPELVLSLGVVDGRNVWRADLEALLDRLEPVVASGREIVLAPSCSLLHTPIDLAQETALDADVRSWLAFAVQKIEELVTLARALNGGRAGVAGPLRDASAAAASRRTSPKIHDAAVSERLARVTAAMGRRPAGFAERRPLQAGQLGLPAFPTTTIGSFPQTEAVRKARSAHGKGSLSDADYEAFLREETARTVRWQESIGLDVLVHGEFERNDMVQYFGEQLSGFAFTKHGWVQSYGSRCVRPPILFGDVSRPKPMTVAWWSYAQGLTQRPMKGMLTGPVTILNWSFVRDDIPRALACRQTALAIRDEVVDLERAGAKIIQIDEAALREGLPLRRGDWDAYLAWAVESFRLTASGVADRTQIHTHMCYSEFNDIIAAIGDMDADVISIETARSRMELLGAFADYRYPAEIGPGVYDIHSPRVPAVAEMTELLQAARARLAADQLWVNPDCGLKTRKWPETEAALINMVAAAQAARAAA</sequence>
<gene>
    <name evidence="10 13" type="primary">metE</name>
    <name evidence="13" type="ORF">QWZ14_16535</name>
</gene>
<feature type="binding site" evidence="10">
    <location>
        <position position="504"/>
    </location>
    <ligand>
        <name>L-methionine</name>
        <dbReference type="ChEBI" id="CHEBI:57844"/>
    </ligand>
</feature>
<reference evidence="14" key="1">
    <citation type="journal article" date="2019" name="Int. J. Syst. Evol. Microbiol.">
        <title>The Global Catalogue of Microorganisms (GCM) 10K type strain sequencing project: providing services to taxonomists for standard genome sequencing and annotation.</title>
        <authorList>
            <consortium name="The Broad Institute Genomics Platform"/>
            <consortium name="The Broad Institute Genome Sequencing Center for Infectious Disease"/>
            <person name="Wu L."/>
            <person name="Ma J."/>
        </authorList>
    </citation>
    <scope>NUCLEOTIDE SEQUENCE [LARGE SCALE GENOMIC DNA]</scope>
    <source>
        <strain evidence="14">CECT 7131</strain>
    </source>
</reference>
<dbReference type="Pfam" id="PF08267">
    <property type="entry name" value="Meth_synt_1"/>
    <property type="match status" value="1"/>
</dbReference>
<comment type="caution">
    <text evidence="13">The sequence shown here is derived from an EMBL/GenBank/DDBJ whole genome shotgun (WGS) entry which is preliminary data.</text>
</comment>
<dbReference type="NCBIfam" id="TIGR01371">
    <property type="entry name" value="met_syn_B12ind"/>
    <property type="match status" value="1"/>
</dbReference>
<keyword evidence="8 10" id="KW-0862">Zinc</keyword>
<dbReference type="InterPro" id="IPR038071">
    <property type="entry name" value="UROD/MetE-like_sf"/>
</dbReference>
<feature type="domain" description="Cobalamin-independent methionine synthase MetE N-terminal" evidence="12">
    <location>
        <begin position="6"/>
        <end position="328"/>
    </location>
</feature>
<dbReference type="PIRSF" id="PIRSF000382">
    <property type="entry name" value="MeTrfase_B12_ind"/>
    <property type="match status" value="1"/>
</dbReference>
<evidence type="ECO:0000256" key="5">
    <source>
        <dbReference type="ARBA" id="ARBA00022605"/>
    </source>
</evidence>